<dbReference type="GO" id="GO:0005576">
    <property type="term" value="C:extracellular region"/>
    <property type="evidence" value="ECO:0007669"/>
    <property type="project" value="UniProtKB-SubCell"/>
</dbReference>
<keyword evidence="3" id="KW-0268">Exocytosis</keyword>
<keyword evidence="11" id="KW-0472">Membrane</keyword>
<feature type="repeat" description="ANK" evidence="12">
    <location>
        <begin position="178"/>
        <end position="200"/>
    </location>
</feature>
<evidence type="ECO:0000256" key="11">
    <source>
        <dbReference type="ARBA" id="ARBA00023298"/>
    </source>
</evidence>
<reference evidence="13" key="2">
    <citation type="submission" date="2020-06" db="EMBL/GenBank/DDBJ databases">
        <authorList>
            <person name="Sheffer M."/>
        </authorList>
    </citation>
    <scope>NUCLEOTIDE SEQUENCE</scope>
</reference>
<organism evidence="13 14">
    <name type="scientific">Argiope bruennichi</name>
    <name type="common">Wasp spider</name>
    <name type="synonym">Aranea bruennichi</name>
    <dbReference type="NCBI Taxonomy" id="94029"/>
    <lineage>
        <taxon>Eukaryota</taxon>
        <taxon>Metazoa</taxon>
        <taxon>Ecdysozoa</taxon>
        <taxon>Arthropoda</taxon>
        <taxon>Chelicerata</taxon>
        <taxon>Arachnida</taxon>
        <taxon>Araneae</taxon>
        <taxon>Araneomorphae</taxon>
        <taxon>Entelegynae</taxon>
        <taxon>Araneoidea</taxon>
        <taxon>Araneidae</taxon>
        <taxon>Argiope</taxon>
    </lineage>
</organism>
<comment type="subcellular location">
    <subcellularLocation>
        <location evidence="2">Secreted</location>
    </subcellularLocation>
    <subcellularLocation>
        <location evidence="1">Target cell membrane</location>
    </subcellularLocation>
</comment>
<proteinExistence type="predicted"/>
<evidence type="ECO:0000256" key="7">
    <source>
        <dbReference type="ARBA" id="ARBA00022699"/>
    </source>
</evidence>
<evidence type="ECO:0000256" key="8">
    <source>
        <dbReference type="ARBA" id="ARBA00022737"/>
    </source>
</evidence>
<evidence type="ECO:0000256" key="10">
    <source>
        <dbReference type="ARBA" id="ARBA00023043"/>
    </source>
</evidence>
<comment type="caution">
    <text evidence="13">The sequence shown here is derived from an EMBL/GenBank/DDBJ whole genome shotgun (WGS) entry which is preliminary data.</text>
</comment>
<keyword evidence="5" id="KW-1052">Target cell membrane</keyword>
<keyword evidence="10 12" id="KW-0040">ANK repeat</keyword>
<dbReference type="GO" id="GO:0044231">
    <property type="term" value="C:host cell presynaptic membrane"/>
    <property type="evidence" value="ECO:0007669"/>
    <property type="project" value="UniProtKB-KW"/>
</dbReference>
<evidence type="ECO:0000256" key="6">
    <source>
        <dbReference type="ARBA" id="ARBA00022656"/>
    </source>
</evidence>
<dbReference type="SMART" id="SM00248">
    <property type="entry name" value="ANK"/>
    <property type="match status" value="8"/>
</dbReference>
<evidence type="ECO:0000256" key="3">
    <source>
        <dbReference type="ARBA" id="ARBA00022483"/>
    </source>
</evidence>
<keyword evidence="11" id="KW-1053">Target membrane</keyword>
<accession>A0A8T0FWY3</accession>
<dbReference type="PROSITE" id="PS50297">
    <property type="entry name" value="ANK_REP_REGION"/>
    <property type="match status" value="5"/>
</dbReference>
<feature type="repeat" description="ANK" evidence="12">
    <location>
        <begin position="144"/>
        <end position="166"/>
    </location>
</feature>
<dbReference type="GO" id="GO:0006887">
    <property type="term" value="P:exocytosis"/>
    <property type="evidence" value="ECO:0007669"/>
    <property type="project" value="UniProtKB-KW"/>
</dbReference>
<keyword evidence="14" id="KW-1185">Reference proteome</keyword>
<evidence type="ECO:0000256" key="12">
    <source>
        <dbReference type="PROSITE-ProRule" id="PRU00023"/>
    </source>
</evidence>
<dbReference type="InterPro" id="IPR002110">
    <property type="entry name" value="Ankyrin_rpt"/>
</dbReference>
<feature type="repeat" description="ANK" evidence="12">
    <location>
        <begin position="78"/>
        <end position="110"/>
    </location>
</feature>
<dbReference type="AlphaFoldDB" id="A0A8T0FWY3"/>
<dbReference type="PANTHER" id="PTHR24171">
    <property type="entry name" value="ANKYRIN REPEAT DOMAIN-CONTAINING PROTEIN 39-RELATED"/>
    <property type="match status" value="1"/>
</dbReference>
<evidence type="ECO:0000256" key="2">
    <source>
        <dbReference type="ARBA" id="ARBA00004613"/>
    </source>
</evidence>
<keyword evidence="6" id="KW-0800">Toxin</keyword>
<keyword evidence="8" id="KW-0677">Repeat</keyword>
<dbReference type="SUPFAM" id="SSF48403">
    <property type="entry name" value="Ankyrin repeat"/>
    <property type="match status" value="1"/>
</dbReference>
<dbReference type="Gene3D" id="1.25.40.20">
    <property type="entry name" value="Ankyrin repeat-containing domain"/>
    <property type="match status" value="2"/>
</dbReference>
<dbReference type="GO" id="GO:0044218">
    <property type="term" value="C:other organism cell membrane"/>
    <property type="evidence" value="ECO:0007669"/>
    <property type="project" value="UniProtKB-KW"/>
</dbReference>
<dbReference type="InterPro" id="IPR036770">
    <property type="entry name" value="Ankyrin_rpt-contain_sf"/>
</dbReference>
<keyword evidence="9" id="KW-0638">Presynaptic neurotoxin</keyword>
<evidence type="ECO:0000256" key="4">
    <source>
        <dbReference type="ARBA" id="ARBA00022525"/>
    </source>
</evidence>
<protein>
    <submittedName>
        <fullName evidence="13">Ankyrin repeat domain-containing protein 16</fullName>
    </submittedName>
</protein>
<evidence type="ECO:0000313" key="14">
    <source>
        <dbReference type="Proteomes" id="UP000807504"/>
    </source>
</evidence>
<dbReference type="PANTHER" id="PTHR24171:SF9">
    <property type="entry name" value="ANKYRIN REPEAT DOMAIN-CONTAINING PROTEIN 39"/>
    <property type="match status" value="1"/>
</dbReference>
<feature type="repeat" description="ANK" evidence="12">
    <location>
        <begin position="111"/>
        <end position="143"/>
    </location>
</feature>
<evidence type="ECO:0000256" key="1">
    <source>
        <dbReference type="ARBA" id="ARBA00004175"/>
    </source>
</evidence>
<keyword evidence="4" id="KW-0964">Secreted</keyword>
<sequence length="335" mass="37711">MNFISFKSDLLQAVQANNNYLVLKLLSEHSHYADNWKDLNTKNGDTVIHLAAHSGCVSIIKYYAEKVNRVILEHKNFDGKTPLHIAAHSGQLECVKYLLSQGVSVNALKRSDWTPLMLACTKSNLSIIKELLVPDADLNIANKDGWTAFHIASREGNVNIIQCLLKFNPMIWNTKSKNGRTPLHTASLHGHLELVKIFLECTSYDINVKDSCGITPLMDAVSGNHNQIVEFLVKKGASVIEQDKLGRNGLHLAAEAGNMVCVRYLVKCHNISVDSETPQGLRPLHFACRENEIDTFWLLWELRANCYLKDNQGRTAMDYLSDDEVQTSIWNKLKQ</sequence>
<dbReference type="GO" id="GO:0090729">
    <property type="term" value="F:toxin activity"/>
    <property type="evidence" value="ECO:0007669"/>
    <property type="project" value="UniProtKB-KW"/>
</dbReference>
<evidence type="ECO:0000256" key="9">
    <source>
        <dbReference type="ARBA" id="ARBA00023028"/>
    </source>
</evidence>
<feature type="repeat" description="ANK" evidence="12">
    <location>
        <begin position="212"/>
        <end position="244"/>
    </location>
</feature>
<dbReference type="PRINTS" id="PR01415">
    <property type="entry name" value="ANKYRIN"/>
</dbReference>
<gene>
    <name evidence="13" type="ORF">HNY73_002647</name>
</gene>
<keyword evidence="7" id="KW-0528">Neurotoxin</keyword>
<dbReference type="Pfam" id="PF12796">
    <property type="entry name" value="Ank_2"/>
    <property type="match status" value="3"/>
</dbReference>
<dbReference type="Proteomes" id="UP000807504">
    <property type="component" value="Unassembled WGS sequence"/>
</dbReference>
<evidence type="ECO:0000313" key="13">
    <source>
        <dbReference type="EMBL" id="KAF8794698.1"/>
    </source>
</evidence>
<dbReference type="PROSITE" id="PS50088">
    <property type="entry name" value="ANK_REPEAT"/>
    <property type="match status" value="5"/>
</dbReference>
<dbReference type="EMBL" id="JABXBU010000002">
    <property type="protein sequence ID" value="KAF8794698.1"/>
    <property type="molecule type" value="Genomic_DNA"/>
</dbReference>
<reference evidence="13" key="1">
    <citation type="journal article" date="2020" name="bioRxiv">
        <title>Chromosome-level reference genome of the European wasp spider Argiope bruennichi: a resource for studies on range expansion and evolutionary adaptation.</title>
        <authorList>
            <person name="Sheffer M.M."/>
            <person name="Hoppe A."/>
            <person name="Krehenwinkel H."/>
            <person name="Uhl G."/>
            <person name="Kuss A.W."/>
            <person name="Jensen L."/>
            <person name="Jensen C."/>
            <person name="Gillespie R.G."/>
            <person name="Hoff K.J."/>
            <person name="Prost S."/>
        </authorList>
    </citation>
    <scope>NUCLEOTIDE SEQUENCE</scope>
</reference>
<name>A0A8T0FWY3_ARGBR</name>
<evidence type="ECO:0000256" key="5">
    <source>
        <dbReference type="ARBA" id="ARBA00022537"/>
    </source>
</evidence>